<dbReference type="PANTHER" id="PTHR45947:SF3">
    <property type="entry name" value="SULFOQUINOVOSYL TRANSFERASE SQD2"/>
    <property type="match status" value="1"/>
</dbReference>
<evidence type="ECO:0000313" key="5">
    <source>
        <dbReference type="Proteomes" id="UP000253273"/>
    </source>
</evidence>
<sequence length="404" mass="45035">MTERTGGDDAGEEGRLAVAHWGEHADGGGDRLAWELVRAFDAPFYVGWHDDAIEPDDIDGEQLIDGPLLSRALERGGVLRQFAHLLGWQVASPLRQYDVLVTSGNEPLFYVPPDDQTWVAYVHHTNRRQSDQITEATDGRFTGLKLLLYYAMRVAYDHNTHKPDLFVVNSEVVKRRVVRYWGVPEDKVRVVYPPVETDAYDPEDAETGDYYLTLSRLDWHKDIDGIVEAFNQLDRRLIVAGDGPERERLEAMADDNVEFAGFVPEAEKRELLAGAKAFVFNARDEDFGIAPVEALAAGTPLLGVDEGMTQFQVVPGKNGYRHTRSGSGPSLSETVERFEADGVEWSPTEIAAFADRFSVAAFHDGMRDAVDAAVERARITPSWYESYAESDGGDRDEADSPPTR</sequence>
<feature type="compositionally biased region" description="Acidic residues" evidence="1">
    <location>
        <begin position="394"/>
        <end position="404"/>
    </location>
</feature>
<protein>
    <submittedName>
        <fullName evidence="4">Glycosyltransferase</fullName>
    </submittedName>
</protein>
<reference evidence="4 5" key="1">
    <citation type="submission" date="2018-07" db="EMBL/GenBank/DDBJ databases">
        <title>Genome sequences of Haloplanus sp. CBA1113.</title>
        <authorList>
            <person name="Kim Y.B."/>
            <person name="Roh S.W."/>
        </authorList>
    </citation>
    <scope>NUCLEOTIDE SEQUENCE [LARGE SCALE GENOMIC DNA]</scope>
    <source>
        <strain evidence="4 5">CBA1113</strain>
    </source>
</reference>
<dbReference type="InterPro" id="IPR001296">
    <property type="entry name" value="Glyco_trans_1"/>
</dbReference>
<feature type="region of interest" description="Disordered" evidence="1">
    <location>
        <begin position="385"/>
        <end position="404"/>
    </location>
</feature>
<dbReference type="EMBL" id="CP031150">
    <property type="protein sequence ID" value="AXG07705.1"/>
    <property type="molecule type" value="Genomic_DNA"/>
</dbReference>
<dbReference type="InterPro" id="IPR050194">
    <property type="entry name" value="Glycosyltransferase_grp1"/>
</dbReference>
<dbReference type="InterPro" id="IPR028098">
    <property type="entry name" value="Glyco_trans_4-like_N"/>
</dbReference>
<feature type="domain" description="Glycosyltransferase subfamily 4-like N-terminal" evidence="3">
    <location>
        <begin position="80"/>
        <end position="198"/>
    </location>
</feature>
<evidence type="ECO:0000313" key="4">
    <source>
        <dbReference type="EMBL" id="AXG07705.1"/>
    </source>
</evidence>
<dbReference type="GeneID" id="37284800"/>
<dbReference type="KEGG" id="haj:DU500_15405"/>
<dbReference type="SUPFAM" id="SSF53756">
    <property type="entry name" value="UDP-Glycosyltransferase/glycogen phosphorylase"/>
    <property type="match status" value="1"/>
</dbReference>
<accession>A0A345E683</accession>
<dbReference type="PANTHER" id="PTHR45947">
    <property type="entry name" value="SULFOQUINOVOSYL TRANSFERASE SQD2"/>
    <property type="match status" value="1"/>
</dbReference>
<evidence type="ECO:0000259" key="2">
    <source>
        <dbReference type="Pfam" id="PF00534"/>
    </source>
</evidence>
<gene>
    <name evidence="4" type="ORF">DU500_15405</name>
</gene>
<name>A0A345E683_9EURY</name>
<proteinExistence type="predicted"/>
<organism evidence="4 5">
    <name type="scientific">Haloplanus rubicundus</name>
    <dbReference type="NCBI Taxonomy" id="1547898"/>
    <lineage>
        <taxon>Archaea</taxon>
        <taxon>Methanobacteriati</taxon>
        <taxon>Methanobacteriota</taxon>
        <taxon>Stenosarchaea group</taxon>
        <taxon>Halobacteria</taxon>
        <taxon>Halobacteriales</taxon>
        <taxon>Haloferacaceae</taxon>
        <taxon>Haloplanus</taxon>
    </lineage>
</organism>
<dbReference type="GO" id="GO:0016757">
    <property type="term" value="F:glycosyltransferase activity"/>
    <property type="evidence" value="ECO:0007669"/>
    <property type="project" value="InterPro"/>
</dbReference>
<dbReference type="AlphaFoldDB" id="A0A345E683"/>
<dbReference type="Gene3D" id="3.40.50.2000">
    <property type="entry name" value="Glycogen Phosphorylase B"/>
    <property type="match status" value="2"/>
</dbReference>
<keyword evidence="4" id="KW-0808">Transferase</keyword>
<evidence type="ECO:0000256" key="1">
    <source>
        <dbReference type="SAM" id="MobiDB-lite"/>
    </source>
</evidence>
<dbReference type="Pfam" id="PF13439">
    <property type="entry name" value="Glyco_transf_4"/>
    <property type="match status" value="1"/>
</dbReference>
<evidence type="ECO:0000259" key="3">
    <source>
        <dbReference type="Pfam" id="PF13439"/>
    </source>
</evidence>
<keyword evidence="5" id="KW-1185">Reference proteome</keyword>
<dbReference type="Pfam" id="PF00534">
    <property type="entry name" value="Glycos_transf_1"/>
    <property type="match status" value="1"/>
</dbReference>
<dbReference type="Proteomes" id="UP000253273">
    <property type="component" value="Chromosome"/>
</dbReference>
<feature type="domain" description="Glycosyl transferase family 1" evidence="2">
    <location>
        <begin position="206"/>
        <end position="341"/>
    </location>
</feature>
<dbReference type="RefSeq" id="WP_114586827.1">
    <property type="nucleotide sequence ID" value="NZ_CP031150.1"/>
</dbReference>
<dbReference type="OrthoDB" id="132546at2157"/>